<feature type="domain" description="CUB" evidence="4">
    <location>
        <begin position="77"/>
        <end position="186"/>
    </location>
</feature>
<evidence type="ECO:0000256" key="1">
    <source>
        <dbReference type="ARBA" id="ARBA00023157"/>
    </source>
</evidence>
<evidence type="ECO:0000313" key="6">
    <source>
        <dbReference type="Proteomes" id="UP000829354"/>
    </source>
</evidence>
<name>A0AAE9FIA8_CAEBR</name>
<sequence length="318" mass="36728">MMVKIDKVKENDEVHIWNQNLMEIYNSTQLKQPRKLYSAVSGDTYVFFRRNTSGITTKFPIIYHSFMDHYFRIFKRSIVSLTTSSQAFISPDYPLPYNFFDTCQTLLVAPDHHYIKLNVSDIDVENIHDHVSFYDGNNTSSEFLLEQLTGTHQALTLSSNDNMMTINFYSDSSHGRRGYHFVAFAVPKSTFKPTQVLIPTMEESNSGKYGMPTQIMDELPSKDSLVDSFWLIDSENATTSGTDNLQSSGSKYGFFFIYFIHFALFLSQSVLCSEVLLFIRTCTTRNQKLHLPTRWSDSGMMILDRWSLLRTDVNCKLR</sequence>
<dbReference type="AlphaFoldDB" id="A0AAE9FIA8"/>
<dbReference type="Gene3D" id="2.60.120.290">
    <property type="entry name" value="Spermadhesin, CUB domain"/>
    <property type="match status" value="1"/>
</dbReference>
<dbReference type="PANTHER" id="PTHR39385">
    <property type="entry name" value="PROTEIN CBG20422"/>
    <property type="match status" value="1"/>
</dbReference>
<dbReference type="SMART" id="SM00042">
    <property type="entry name" value="CUB"/>
    <property type="match status" value="1"/>
</dbReference>
<keyword evidence="1" id="KW-1015">Disulfide bond</keyword>
<keyword evidence="3" id="KW-0812">Transmembrane</keyword>
<proteinExistence type="predicted"/>
<dbReference type="InterPro" id="IPR035914">
    <property type="entry name" value="Sperma_CUB_dom_sf"/>
</dbReference>
<comment type="caution">
    <text evidence="2">Lacks conserved residue(s) required for the propagation of feature annotation.</text>
</comment>
<dbReference type="Proteomes" id="UP000829354">
    <property type="component" value="Chromosome X"/>
</dbReference>
<keyword evidence="3" id="KW-0472">Membrane</keyword>
<organism evidence="5 6">
    <name type="scientific">Caenorhabditis briggsae</name>
    <dbReference type="NCBI Taxonomy" id="6238"/>
    <lineage>
        <taxon>Eukaryota</taxon>
        <taxon>Metazoa</taxon>
        <taxon>Ecdysozoa</taxon>
        <taxon>Nematoda</taxon>
        <taxon>Chromadorea</taxon>
        <taxon>Rhabditida</taxon>
        <taxon>Rhabditina</taxon>
        <taxon>Rhabditomorpha</taxon>
        <taxon>Rhabditoidea</taxon>
        <taxon>Rhabditidae</taxon>
        <taxon>Peloderinae</taxon>
        <taxon>Caenorhabditis</taxon>
    </lineage>
</organism>
<evidence type="ECO:0000256" key="3">
    <source>
        <dbReference type="SAM" id="Phobius"/>
    </source>
</evidence>
<keyword evidence="3" id="KW-1133">Transmembrane helix</keyword>
<feature type="transmembrane region" description="Helical" evidence="3">
    <location>
        <begin position="252"/>
        <end position="279"/>
    </location>
</feature>
<dbReference type="PROSITE" id="PS01180">
    <property type="entry name" value="CUB"/>
    <property type="match status" value="1"/>
</dbReference>
<keyword evidence="6" id="KW-1185">Reference proteome</keyword>
<dbReference type="InterPro" id="IPR000859">
    <property type="entry name" value="CUB_dom"/>
</dbReference>
<dbReference type="EMBL" id="CP092625">
    <property type="protein sequence ID" value="UMM40253.1"/>
    <property type="molecule type" value="Genomic_DNA"/>
</dbReference>
<evidence type="ECO:0000259" key="4">
    <source>
        <dbReference type="PROSITE" id="PS01180"/>
    </source>
</evidence>
<reference evidence="5 6" key="1">
    <citation type="submission" date="2022-04" db="EMBL/GenBank/DDBJ databases">
        <title>Chromosome-level reference genomes for two strains of Caenorhabditis briggsae: an improved platform for comparative genomics.</title>
        <authorList>
            <person name="Stevens L."/>
            <person name="Andersen E."/>
        </authorList>
    </citation>
    <scope>NUCLEOTIDE SEQUENCE [LARGE SCALE GENOMIC DNA]</scope>
    <source>
        <strain evidence="5">VX34</strain>
        <tissue evidence="5">Whole-organism</tissue>
    </source>
</reference>
<evidence type="ECO:0000256" key="2">
    <source>
        <dbReference type="PROSITE-ProRule" id="PRU00059"/>
    </source>
</evidence>
<dbReference type="CDD" id="cd00041">
    <property type="entry name" value="CUB"/>
    <property type="match status" value="1"/>
</dbReference>
<dbReference type="PANTHER" id="PTHR39385:SF4">
    <property type="entry name" value="CUB DOMAIN-CONTAINING PROTEIN"/>
    <property type="match status" value="1"/>
</dbReference>
<dbReference type="Pfam" id="PF00431">
    <property type="entry name" value="CUB"/>
    <property type="match status" value="1"/>
</dbReference>
<accession>A0AAE9FIA8</accession>
<dbReference type="SUPFAM" id="SSF49854">
    <property type="entry name" value="Spermadhesin, CUB domain"/>
    <property type="match status" value="1"/>
</dbReference>
<protein>
    <recommendedName>
        <fullName evidence="4">CUB domain-containing protein</fullName>
    </recommendedName>
</protein>
<evidence type="ECO:0000313" key="5">
    <source>
        <dbReference type="EMBL" id="UMM40253.1"/>
    </source>
</evidence>
<gene>
    <name evidence="5" type="ORF">L5515_016954</name>
</gene>